<dbReference type="AlphaFoldDB" id="A0A833SKY5"/>
<name>A0A833SKY5_PHYIN</name>
<keyword evidence="2" id="KW-1185">Reference proteome</keyword>
<organism evidence="1 2">
    <name type="scientific">Phytophthora infestans</name>
    <name type="common">Potato late blight agent</name>
    <name type="synonym">Botrytis infestans</name>
    <dbReference type="NCBI Taxonomy" id="4787"/>
    <lineage>
        <taxon>Eukaryota</taxon>
        <taxon>Sar</taxon>
        <taxon>Stramenopiles</taxon>
        <taxon>Oomycota</taxon>
        <taxon>Peronosporomycetes</taxon>
        <taxon>Peronosporales</taxon>
        <taxon>Peronosporaceae</taxon>
        <taxon>Phytophthora</taxon>
    </lineage>
</organism>
<accession>A0A833SKY5</accession>
<comment type="caution">
    <text evidence="1">The sequence shown here is derived from an EMBL/GenBank/DDBJ whole genome shotgun (WGS) entry which is preliminary data.</text>
</comment>
<evidence type="ECO:0000313" key="2">
    <source>
        <dbReference type="Proteomes" id="UP000602510"/>
    </source>
</evidence>
<reference evidence="1" key="1">
    <citation type="submission" date="2020-04" db="EMBL/GenBank/DDBJ databases">
        <title>Hybrid Assembly of Korean Phytophthora infestans isolates.</title>
        <authorList>
            <person name="Prokchorchik M."/>
            <person name="Lee Y."/>
            <person name="Seo J."/>
            <person name="Cho J.-H."/>
            <person name="Park Y.-E."/>
            <person name="Jang D.-C."/>
            <person name="Im J.-S."/>
            <person name="Choi J.-G."/>
            <person name="Park H.-J."/>
            <person name="Lee G.-B."/>
            <person name="Lee Y.-G."/>
            <person name="Hong S.-Y."/>
            <person name="Cho K."/>
            <person name="Sohn K.H."/>
        </authorList>
    </citation>
    <scope>NUCLEOTIDE SEQUENCE</scope>
    <source>
        <strain evidence="1">KR_1_A1</strain>
    </source>
</reference>
<gene>
    <name evidence="1" type="ORF">GN244_ATG16624</name>
</gene>
<sequence length="81" mass="9228">MECYSFFSFFWMSGELGSVVVDWDVALQGTEEQVTGTLCLEASRLRLENRKCSLRARGNGCSSLSFVCIERLDLDLDYCLR</sequence>
<dbReference type="Proteomes" id="UP000602510">
    <property type="component" value="Unassembled WGS sequence"/>
</dbReference>
<protein>
    <submittedName>
        <fullName evidence="1">Uncharacterized protein</fullName>
    </submittedName>
</protein>
<proteinExistence type="predicted"/>
<dbReference type="EMBL" id="WSZM01000572">
    <property type="protein sequence ID" value="KAF4031528.1"/>
    <property type="molecule type" value="Genomic_DNA"/>
</dbReference>
<evidence type="ECO:0000313" key="1">
    <source>
        <dbReference type="EMBL" id="KAF4031528.1"/>
    </source>
</evidence>